<comment type="caution">
    <text evidence="2">The sequence shown here is derived from an EMBL/GenBank/DDBJ whole genome shotgun (WGS) entry which is preliminary data.</text>
</comment>
<organism evidence="2 3">
    <name type="scientific">Crenichthys baileyi</name>
    <name type="common">White River springfish</name>
    <dbReference type="NCBI Taxonomy" id="28760"/>
    <lineage>
        <taxon>Eukaryota</taxon>
        <taxon>Metazoa</taxon>
        <taxon>Chordata</taxon>
        <taxon>Craniata</taxon>
        <taxon>Vertebrata</taxon>
        <taxon>Euteleostomi</taxon>
        <taxon>Actinopterygii</taxon>
        <taxon>Neopterygii</taxon>
        <taxon>Teleostei</taxon>
        <taxon>Neoteleostei</taxon>
        <taxon>Acanthomorphata</taxon>
        <taxon>Ovalentaria</taxon>
        <taxon>Atherinomorphae</taxon>
        <taxon>Cyprinodontiformes</taxon>
        <taxon>Goodeidae</taxon>
        <taxon>Crenichthys</taxon>
    </lineage>
</organism>
<reference evidence="2 3" key="1">
    <citation type="submission" date="2021-06" db="EMBL/GenBank/DDBJ databases">
        <authorList>
            <person name="Palmer J.M."/>
        </authorList>
    </citation>
    <scope>NUCLEOTIDE SEQUENCE [LARGE SCALE GENOMIC DNA]</scope>
    <source>
        <strain evidence="2 3">MEX-2019</strain>
        <tissue evidence="2">Muscle</tissue>
    </source>
</reference>
<dbReference type="Proteomes" id="UP001311232">
    <property type="component" value="Unassembled WGS sequence"/>
</dbReference>
<evidence type="ECO:0000313" key="2">
    <source>
        <dbReference type="EMBL" id="KAK5622837.1"/>
    </source>
</evidence>
<gene>
    <name evidence="2" type="ORF">CRENBAI_024143</name>
</gene>
<sequence length="132" mass="14429">MAFRRNLTAKEALEMLQSIDEADSGGEGETDDDNWSVGSSPDSDSESEDDHLPPAKRSRVSHPTDNGEASVQEGQERGKDGTVWITVDHGENRGRRPSQNVLTEDEGPTAYAKRNIQDALSAFLCLVDPDML</sequence>
<protein>
    <submittedName>
        <fullName evidence="2">Uncharacterized protein</fullName>
    </submittedName>
</protein>
<feature type="region of interest" description="Disordered" evidence="1">
    <location>
        <begin position="16"/>
        <end position="107"/>
    </location>
</feature>
<dbReference type="EMBL" id="JAHHUM010000074">
    <property type="protein sequence ID" value="KAK5622837.1"/>
    <property type="molecule type" value="Genomic_DNA"/>
</dbReference>
<dbReference type="AlphaFoldDB" id="A0AAV9SMZ6"/>
<evidence type="ECO:0000256" key="1">
    <source>
        <dbReference type="SAM" id="MobiDB-lite"/>
    </source>
</evidence>
<feature type="compositionally biased region" description="Acidic residues" evidence="1">
    <location>
        <begin position="20"/>
        <end position="34"/>
    </location>
</feature>
<keyword evidence="3" id="KW-1185">Reference proteome</keyword>
<name>A0AAV9SMZ6_9TELE</name>
<feature type="compositionally biased region" description="Polar residues" evidence="1">
    <location>
        <begin position="61"/>
        <end position="73"/>
    </location>
</feature>
<evidence type="ECO:0000313" key="3">
    <source>
        <dbReference type="Proteomes" id="UP001311232"/>
    </source>
</evidence>
<proteinExistence type="predicted"/>
<accession>A0AAV9SMZ6</accession>